<keyword evidence="2" id="KW-0805">Transcription regulation</keyword>
<reference evidence="7 8" key="1">
    <citation type="submission" date="2014-08" db="EMBL/GenBank/DDBJ databases">
        <title>Genomic and Phenotypic Diversity of Colwellia psychrerythraea strains from Disparate Marine Basins.</title>
        <authorList>
            <person name="Techtmann S.M."/>
            <person name="Stelling S.C."/>
            <person name="Utturkar S.M."/>
            <person name="Alshibli N."/>
            <person name="Harris A."/>
            <person name="Brown S.D."/>
            <person name="Hazen T.C."/>
        </authorList>
    </citation>
    <scope>NUCLEOTIDE SEQUENCE [LARGE SCALE GENOMIC DNA]</scope>
    <source>
        <strain evidence="7 8">ND2E</strain>
    </source>
</reference>
<dbReference type="SUPFAM" id="SSF88659">
    <property type="entry name" value="Sigma3 and sigma4 domains of RNA polymerase sigma factors"/>
    <property type="match status" value="1"/>
</dbReference>
<feature type="domain" description="RNA polymerase sigma-70 region 2" evidence="6">
    <location>
        <begin position="7"/>
        <end position="73"/>
    </location>
</feature>
<dbReference type="PATRIC" id="fig|28229.4.peg.3639"/>
<dbReference type="NCBIfam" id="NF007215">
    <property type="entry name" value="PRK09637.1"/>
    <property type="match status" value="1"/>
</dbReference>
<dbReference type="Pfam" id="PF04542">
    <property type="entry name" value="Sigma70_r2"/>
    <property type="match status" value="1"/>
</dbReference>
<keyword evidence="4" id="KW-0804">Transcription</keyword>
<comment type="caution">
    <text evidence="7">The sequence shown here is derived from an EMBL/GenBank/DDBJ whole genome shotgun (WGS) entry which is preliminary data.</text>
</comment>
<dbReference type="SUPFAM" id="SSF88946">
    <property type="entry name" value="Sigma2 domain of RNA polymerase sigma factors"/>
    <property type="match status" value="1"/>
</dbReference>
<protein>
    <recommendedName>
        <fullName evidence="5">RNA polymerase sigma factor SigZ</fullName>
    </recommendedName>
</protein>
<organism evidence="7 8">
    <name type="scientific">Colwellia psychrerythraea</name>
    <name type="common">Vibrio psychroerythus</name>
    <dbReference type="NCBI Taxonomy" id="28229"/>
    <lineage>
        <taxon>Bacteria</taxon>
        <taxon>Pseudomonadati</taxon>
        <taxon>Pseudomonadota</taxon>
        <taxon>Gammaproteobacteria</taxon>
        <taxon>Alteromonadales</taxon>
        <taxon>Colwelliaceae</taxon>
        <taxon>Colwellia</taxon>
    </lineage>
</organism>
<dbReference type="EMBL" id="JQED01000053">
    <property type="protein sequence ID" value="KGJ87541.1"/>
    <property type="molecule type" value="Genomic_DNA"/>
</dbReference>
<proteinExistence type="inferred from homology"/>
<name>A0A099KB47_COLPS</name>
<keyword evidence="3" id="KW-0731">Sigma factor</keyword>
<dbReference type="AlphaFoldDB" id="A0A099KB47"/>
<dbReference type="PANTHER" id="PTHR43133:SF62">
    <property type="entry name" value="RNA POLYMERASE SIGMA FACTOR SIGZ"/>
    <property type="match status" value="1"/>
</dbReference>
<evidence type="ECO:0000259" key="6">
    <source>
        <dbReference type="Pfam" id="PF04542"/>
    </source>
</evidence>
<dbReference type="Gene3D" id="1.10.1740.10">
    <property type="match status" value="1"/>
</dbReference>
<dbReference type="InterPro" id="IPR013325">
    <property type="entry name" value="RNA_pol_sigma_r2"/>
</dbReference>
<evidence type="ECO:0000256" key="1">
    <source>
        <dbReference type="ARBA" id="ARBA00010641"/>
    </source>
</evidence>
<dbReference type="PANTHER" id="PTHR43133">
    <property type="entry name" value="RNA POLYMERASE ECF-TYPE SIGMA FACTO"/>
    <property type="match status" value="1"/>
</dbReference>
<evidence type="ECO:0000256" key="5">
    <source>
        <dbReference type="NCBIfam" id="TIGR02959"/>
    </source>
</evidence>
<evidence type="ECO:0000313" key="8">
    <source>
        <dbReference type="Proteomes" id="UP000029843"/>
    </source>
</evidence>
<gene>
    <name evidence="7" type="ORF">ND2E_4279</name>
</gene>
<dbReference type="OrthoDB" id="9803470at2"/>
<evidence type="ECO:0000256" key="4">
    <source>
        <dbReference type="ARBA" id="ARBA00023163"/>
    </source>
</evidence>
<dbReference type="GO" id="GO:0016987">
    <property type="term" value="F:sigma factor activity"/>
    <property type="evidence" value="ECO:0007669"/>
    <property type="project" value="UniProtKB-KW"/>
</dbReference>
<dbReference type="InterPro" id="IPR036388">
    <property type="entry name" value="WH-like_DNA-bd_sf"/>
</dbReference>
<dbReference type="InterPro" id="IPR014304">
    <property type="entry name" value="RNA_pol_sigma-Z"/>
</dbReference>
<dbReference type="InterPro" id="IPR014284">
    <property type="entry name" value="RNA_pol_sigma-70_dom"/>
</dbReference>
<dbReference type="InterPro" id="IPR039425">
    <property type="entry name" value="RNA_pol_sigma-70-like"/>
</dbReference>
<dbReference type="InterPro" id="IPR007627">
    <property type="entry name" value="RNA_pol_sigma70_r2"/>
</dbReference>
<dbReference type="RefSeq" id="WP_033095260.1">
    <property type="nucleotide sequence ID" value="NZ_JQED01000053.1"/>
</dbReference>
<dbReference type="InterPro" id="IPR013324">
    <property type="entry name" value="RNA_pol_sigma_r3/r4-like"/>
</dbReference>
<comment type="similarity">
    <text evidence="1">Belongs to the sigma-70 factor family. ECF subfamily.</text>
</comment>
<evidence type="ECO:0000256" key="2">
    <source>
        <dbReference type="ARBA" id="ARBA00023015"/>
    </source>
</evidence>
<evidence type="ECO:0000313" key="7">
    <source>
        <dbReference type="EMBL" id="KGJ87541.1"/>
    </source>
</evidence>
<evidence type="ECO:0000256" key="3">
    <source>
        <dbReference type="ARBA" id="ARBA00023082"/>
    </source>
</evidence>
<dbReference type="GO" id="GO:0006352">
    <property type="term" value="P:DNA-templated transcription initiation"/>
    <property type="evidence" value="ECO:0007669"/>
    <property type="project" value="InterPro"/>
</dbReference>
<dbReference type="NCBIfam" id="TIGR02959">
    <property type="entry name" value="SigZ"/>
    <property type="match status" value="1"/>
</dbReference>
<sequence>MNIQNIWTEYQSSLKSFLHSKVGNPDDVDDLLQDILIKTHKSLHSIKDNEKIKSWIFQIANNTIIDFYRQNNKRQALTAEDLWYQQEEPQIIKELSLCVLPFIKGLPKEDADLLMAIEIEGLSQKDYAARNNINYSTLKSRVKKSRNKLYSLFSNCCDFSIDSKGNLSQFKQRSTSCSRC</sequence>
<dbReference type="NCBIfam" id="TIGR02937">
    <property type="entry name" value="sigma70-ECF"/>
    <property type="match status" value="1"/>
</dbReference>
<accession>A0A099KB47</accession>
<dbReference type="Proteomes" id="UP000029843">
    <property type="component" value="Unassembled WGS sequence"/>
</dbReference>
<dbReference type="Gene3D" id="1.10.10.10">
    <property type="entry name" value="Winged helix-like DNA-binding domain superfamily/Winged helix DNA-binding domain"/>
    <property type="match status" value="1"/>
</dbReference>